<dbReference type="EMBL" id="LCOJ01000002">
    <property type="protein sequence ID" value="KKU75877.1"/>
    <property type="molecule type" value="Genomic_DNA"/>
</dbReference>
<organism evidence="9 10">
    <name type="scientific">Candidatus Nomurabacteria bacterium GW2011_GWB1_47_6</name>
    <dbReference type="NCBI Taxonomy" id="1618749"/>
    <lineage>
        <taxon>Bacteria</taxon>
        <taxon>Candidatus Nomuraibacteriota</taxon>
    </lineage>
</organism>
<dbReference type="PANTHER" id="PTHR30244">
    <property type="entry name" value="TRANSAMINASE"/>
    <property type="match status" value="1"/>
</dbReference>
<feature type="modified residue" description="N6-(pyridoxal phosphate)lysine" evidence="7">
    <location>
        <position position="180"/>
    </location>
</feature>
<keyword evidence="4 7" id="KW-0663">Pyridoxal phosphate</keyword>
<evidence type="ECO:0000256" key="7">
    <source>
        <dbReference type="PIRSR" id="PIRSR000390-2"/>
    </source>
</evidence>
<dbReference type="Gene3D" id="3.40.640.10">
    <property type="entry name" value="Type I PLP-dependent aspartate aminotransferase-like (Major domain)"/>
    <property type="match status" value="1"/>
</dbReference>
<dbReference type="Gene3D" id="3.90.1150.10">
    <property type="entry name" value="Aspartate Aminotransferase, domain 1"/>
    <property type="match status" value="1"/>
</dbReference>
<proteinExistence type="inferred from homology"/>
<dbReference type="GO" id="GO:0030170">
    <property type="term" value="F:pyridoxal phosphate binding"/>
    <property type="evidence" value="ECO:0007669"/>
    <property type="project" value="TreeGrafter"/>
</dbReference>
<dbReference type="InterPro" id="IPR015424">
    <property type="entry name" value="PyrdxlP-dep_Trfase"/>
</dbReference>
<dbReference type="InterPro" id="IPR015421">
    <property type="entry name" value="PyrdxlP-dep_Trfase_major"/>
</dbReference>
<dbReference type="PIRSF" id="PIRSF000390">
    <property type="entry name" value="PLP_StrS"/>
    <property type="match status" value="1"/>
</dbReference>
<gene>
    <name evidence="9" type="ORF">UY01_C0002G0020</name>
</gene>
<dbReference type="InterPro" id="IPR000653">
    <property type="entry name" value="DegT/StrS_aminotransferase"/>
</dbReference>
<reference evidence="9 10" key="1">
    <citation type="journal article" date="2015" name="Nature">
        <title>rRNA introns, odd ribosomes, and small enigmatic genomes across a large radiation of phyla.</title>
        <authorList>
            <person name="Brown C.T."/>
            <person name="Hug L.A."/>
            <person name="Thomas B.C."/>
            <person name="Sharon I."/>
            <person name="Castelle C.J."/>
            <person name="Singh A."/>
            <person name="Wilkins M.J."/>
            <person name="Williams K.H."/>
            <person name="Banfield J.F."/>
        </authorList>
    </citation>
    <scope>NUCLEOTIDE SEQUENCE [LARGE SCALE GENOMIC DNA]</scope>
</reference>
<evidence type="ECO:0000256" key="6">
    <source>
        <dbReference type="PIRSR" id="PIRSR000390-1"/>
    </source>
</evidence>
<name>A0A0G1T2A9_9BACT</name>
<keyword evidence="3" id="KW-0808">Transferase</keyword>
<dbReference type="PATRIC" id="fig|1618749.3.peg.64"/>
<dbReference type="InterPro" id="IPR015422">
    <property type="entry name" value="PyrdxlP-dep_Trfase_small"/>
</dbReference>
<evidence type="ECO:0000256" key="8">
    <source>
        <dbReference type="RuleBase" id="RU004508"/>
    </source>
</evidence>
<evidence type="ECO:0000256" key="2">
    <source>
        <dbReference type="ARBA" id="ARBA00022576"/>
    </source>
</evidence>
<dbReference type="FunFam" id="3.40.640.10:FF:000090">
    <property type="entry name" value="Pyridoxal phosphate-dependent aminotransferase"/>
    <property type="match status" value="1"/>
</dbReference>
<keyword evidence="2" id="KW-0032">Aminotransferase</keyword>
<comment type="cofactor">
    <cofactor evidence="1">
        <name>pyridoxal 5'-phosphate</name>
        <dbReference type="ChEBI" id="CHEBI:597326"/>
    </cofactor>
</comment>
<sequence>MISVSRPSINKKEIALVAKVLKSGKITQGPLVAEFEKKFARKFGARYAVALNSGTAALHAALHAIGVRAGDEVITTPFTFVATANAILMCGAKPVFVDISEDDFNLDPKLIEKKITPKTKAILPVDLYGLPYDADAISKIAKKNKIKIIEDACQAHGAKFSNKYAGTLGDIGAFSFYATKNMTTGEGGMILTNVKKYAEQTRQFRHHGQVMGKPYEYLGIGFNYRMNDLAAALGLEQLKKLDFFNRKRIENAEFFSEQLKNIPGLKLPKVEKNKKHVFHQYTVRITKEFKILRNQLKIYLEKKGIASAIYYPMPLHLSPHLAKLGYKKGDFPVAERLSKEVLSLPVHPLLTKKDLKQIMSVIKQA</sequence>
<protein>
    <recommendedName>
        <fullName evidence="11">Glutamine-scyllo-inositol transaminase</fullName>
    </recommendedName>
</protein>
<evidence type="ECO:0000313" key="9">
    <source>
        <dbReference type="EMBL" id="KKU75877.1"/>
    </source>
</evidence>
<comment type="similarity">
    <text evidence="5 8">Belongs to the DegT/DnrJ/EryC1 family.</text>
</comment>
<dbReference type="SUPFAM" id="SSF53383">
    <property type="entry name" value="PLP-dependent transferases"/>
    <property type="match status" value="1"/>
</dbReference>
<dbReference type="AlphaFoldDB" id="A0A0G1T2A9"/>
<evidence type="ECO:0000256" key="5">
    <source>
        <dbReference type="ARBA" id="ARBA00037999"/>
    </source>
</evidence>
<dbReference type="GO" id="GO:0008483">
    <property type="term" value="F:transaminase activity"/>
    <property type="evidence" value="ECO:0007669"/>
    <property type="project" value="UniProtKB-KW"/>
</dbReference>
<dbReference type="GO" id="GO:0000271">
    <property type="term" value="P:polysaccharide biosynthetic process"/>
    <property type="evidence" value="ECO:0007669"/>
    <property type="project" value="TreeGrafter"/>
</dbReference>
<evidence type="ECO:0000256" key="4">
    <source>
        <dbReference type="ARBA" id="ARBA00022898"/>
    </source>
</evidence>
<accession>A0A0G1T2A9</accession>
<evidence type="ECO:0008006" key="11">
    <source>
        <dbReference type="Google" id="ProtNLM"/>
    </source>
</evidence>
<dbReference type="CDD" id="cd00616">
    <property type="entry name" value="AHBA_syn"/>
    <property type="match status" value="1"/>
</dbReference>
<evidence type="ECO:0000256" key="1">
    <source>
        <dbReference type="ARBA" id="ARBA00001933"/>
    </source>
</evidence>
<evidence type="ECO:0000313" key="10">
    <source>
        <dbReference type="Proteomes" id="UP000034879"/>
    </source>
</evidence>
<dbReference type="PANTHER" id="PTHR30244:SF34">
    <property type="entry name" value="DTDP-4-AMINO-4,6-DIDEOXYGALACTOSE TRANSAMINASE"/>
    <property type="match status" value="1"/>
</dbReference>
<evidence type="ECO:0000256" key="3">
    <source>
        <dbReference type="ARBA" id="ARBA00022679"/>
    </source>
</evidence>
<dbReference type="Proteomes" id="UP000034879">
    <property type="component" value="Unassembled WGS sequence"/>
</dbReference>
<comment type="caution">
    <text evidence="9">The sequence shown here is derived from an EMBL/GenBank/DDBJ whole genome shotgun (WGS) entry which is preliminary data.</text>
</comment>
<feature type="active site" description="Proton acceptor" evidence="6">
    <location>
        <position position="180"/>
    </location>
</feature>
<dbReference type="Pfam" id="PF01041">
    <property type="entry name" value="DegT_DnrJ_EryC1"/>
    <property type="match status" value="1"/>
</dbReference>